<dbReference type="AlphaFoldDB" id="A0A0F9NWP0"/>
<evidence type="ECO:0008006" key="2">
    <source>
        <dbReference type="Google" id="ProtNLM"/>
    </source>
</evidence>
<accession>A0A0F9NWP0</accession>
<sequence length="381" mass="43357">MKKGGVLLLTICCNHKAKGGVSFFDPADSIVSLLPSHKKDLVKRRREVLNLITSKKAKRDELPVSFLPYNVELALGPDFGGNEDALYLPAIDRYMGRFYLELKKTKEHFVEYPWIHFLLFSGLYGVITIDEPIQLYSCYLPDHEEISQVWKKNNFATSLIVSYIKKYEISLVIDLTAQIIFRSLFDWEKIKETSLVLHAFSDQNAGPSILPGLGEFVRIHVLSKGRDDVLGMMPGQKYETEYENIYLFDSPESLEGFPKEKNEVDLNLDSLNPRPNLPISSGIHTSVFGNRISNLNDLPISVRDIFLTLSRCPDVLGIKLGSFNFRGPKSSEFQIRLMPTKTGYCHIYGKLLGQRKVQEIDISVTKNCEEKTKELLETLLN</sequence>
<gene>
    <name evidence="1" type="ORF">LCGC14_0975070</name>
</gene>
<reference evidence="1" key="1">
    <citation type="journal article" date="2015" name="Nature">
        <title>Complex archaea that bridge the gap between prokaryotes and eukaryotes.</title>
        <authorList>
            <person name="Spang A."/>
            <person name="Saw J.H."/>
            <person name="Jorgensen S.L."/>
            <person name="Zaremba-Niedzwiedzka K."/>
            <person name="Martijn J."/>
            <person name="Lind A.E."/>
            <person name="van Eijk R."/>
            <person name="Schleper C."/>
            <person name="Guy L."/>
            <person name="Ettema T.J."/>
        </authorList>
    </citation>
    <scope>NUCLEOTIDE SEQUENCE</scope>
</reference>
<evidence type="ECO:0000313" key="1">
    <source>
        <dbReference type="EMBL" id="KKN16517.1"/>
    </source>
</evidence>
<comment type="caution">
    <text evidence="1">The sequence shown here is derived from an EMBL/GenBank/DDBJ whole genome shotgun (WGS) entry which is preliminary data.</text>
</comment>
<dbReference type="EMBL" id="LAZR01003607">
    <property type="protein sequence ID" value="KKN16517.1"/>
    <property type="molecule type" value="Genomic_DNA"/>
</dbReference>
<name>A0A0F9NWP0_9ZZZZ</name>
<protein>
    <recommendedName>
        <fullName evidence="2">Peroxide stress protein YaaA</fullName>
    </recommendedName>
</protein>
<organism evidence="1">
    <name type="scientific">marine sediment metagenome</name>
    <dbReference type="NCBI Taxonomy" id="412755"/>
    <lineage>
        <taxon>unclassified sequences</taxon>
        <taxon>metagenomes</taxon>
        <taxon>ecological metagenomes</taxon>
    </lineage>
</organism>
<proteinExistence type="predicted"/>